<name>T5AEQ7_OPHSC</name>
<feature type="domain" description="RRM" evidence="13">
    <location>
        <begin position="316"/>
        <end position="394"/>
    </location>
</feature>
<gene>
    <name evidence="14" type="ORF">OCS_04081</name>
</gene>
<keyword evidence="7 10" id="KW-0413">Isomerase</keyword>
<dbReference type="GO" id="GO:0003723">
    <property type="term" value="F:RNA binding"/>
    <property type="evidence" value="ECO:0007669"/>
    <property type="project" value="UniProtKB-UniRule"/>
</dbReference>
<dbReference type="Gene3D" id="2.40.100.10">
    <property type="entry name" value="Cyclophilin-like"/>
    <property type="match status" value="1"/>
</dbReference>
<evidence type="ECO:0000256" key="4">
    <source>
        <dbReference type="ARBA" id="ARBA00010739"/>
    </source>
</evidence>
<dbReference type="Pfam" id="PF00076">
    <property type="entry name" value="RRM_1"/>
    <property type="match status" value="1"/>
</dbReference>
<dbReference type="EC" id="5.2.1.8" evidence="10"/>
<evidence type="ECO:0000256" key="11">
    <source>
        <dbReference type="SAM" id="MobiDB-lite"/>
    </source>
</evidence>
<dbReference type="eggNOG" id="KOG0415">
    <property type="taxonomic scope" value="Eukaryota"/>
</dbReference>
<evidence type="ECO:0000256" key="7">
    <source>
        <dbReference type="ARBA" id="ARBA00023235"/>
    </source>
</evidence>
<dbReference type="InterPro" id="IPR000504">
    <property type="entry name" value="RRM_dom"/>
</dbReference>
<feature type="region of interest" description="Disordered" evidence="11">
    <location>
        <begin position="241"/>
        <end position="261"/>
    </location>
</feature>
<feature type="region of interest" description="Disordered" evidence="11">
    <location>
        <begin position="404"/>
        <end position="536"/>
    </location>
</feature>
<comment type="subcellular location">
    <subcellularLocation>
        <location evidence="3 10">Nucleus</location>
    </subcellularLocation>
</comment>
<dbReference type="SUPFAM" id="SSF54928">
    <property type="entry name" value="RNA-binding domain, RBD"/>
    <property type="match status" value="1"/>
</dbReference>
<dbReference type="SMART" id="SM00360">
    <property type="entry name" value="RRM"/>
    <property type="match status" value="1"/>
</dbReference>
<dbReference type="CDD" id="cd01921">
    <property type="entry name" value="cyclophilin_RRM"/>
    <property type="match status" value="1"/>
</dbReference>
<dbReference type="InterPro" id="IPR012677">
    <property type="entry name" value="Nucleotide-bd_a/b_plait_sf"/>
</dbReference>
<evidence type="ECO:0000256" key="6">
    <source>
        <dbReference type="ARBA" id="ARBA00023110"/>
    </source>
</evidence>
<feature type="compositionally biased region" description="Low complexity" evidence="11">
    <location>
        <begin position="28"/>
        <end position="54"/>
    </location>
</feature>
<reference evidence="14 15" key="1">
    <citation type="journal article" date="2013" name="Chin. Sci. Bull.">
        <title>Genome survey uncovers the secrets of sex and lifestyle in caterpillar fungus.</title>
        <authorList>
            <person name="Hu X."/>
            <person name="Zhang Y."/>
            <person name="Xiao G."/>
            <person name="Zheng P."/>
            <person name="Xia Y."/>
            <person name="Zhang X."/>
            <person name="St Leger R.J."/>
            <person name="Liu X."/>
            <person name="Wang C."/>
        </authorList>
    </citation>
    <scope>NUCLEOTIDE SEQUENCE [LARGE SCALE GENOMIC DNA]</scope>
    <source>
        <strain evidence="15">Co18 / CGMCC 3.14243</strain>
        <tissue evidence="14">Fruit-body</tissue>
    </source>
</reference>
<comment type="function">
    <text evidence="2 10">PPIases accelerate the folding of proteins. It catalyzes the cis-trans isomerization of proline imidic peptide bonds in oligopeptides.</text>
</comment>
<evidence type="ECO:0000256" key="9">
    <source>
        <dbReference type="PROSITE-ProRule" id="PRU00176"/>
    </source>
</evidence>
<feature type="region of interest" description="Disordered" evidence="11">
    <location>
        <begin position="23"/>
        <end position="55"/>
    </location>
</feature>
<dbReference type="InterPro" id="IPR035538">
    <property type="entry name" value="Cyclophilin_PPIL4"/>
</dbReference>
<evidence type="ECO:0000259" key="13">
    <source>
        <dbReference type="PROSITE" id="PS50102"/>
    </source>
</evidence>
<accession>T5AEQ7</accession>
<protein>
    <recommendedName>
        <fullName evidence="10">Peptidyl-prolyl cis-trans isomerase</fullName>
        <shortName evidence="10">PPIase</shortName>
        <ecNumber evidence="10">5.2.1.8</ecNumber>
    </recommendedName>
</protein>
<dbReference type="SUPFAM" id="SSF50891">
    <property type="entry name" value="Cyclophilin-like"/>
    <property type="match status" value="1"/>
</dbReference>
<evidence type="ECO:0000256" key="10">
    <source>
        <dbReference type="RuleBase" id="RU365081"/>
    </source>
</evidence>
<evidence type="ECO:0000259" key="12">
    <source>
        <dbReference type="PROSITE" id="PS50072"/>
    </source>
</evidence>
<evidence type="ECO:0000256" key="3">
    <source>
        <dbReference type="ARBA" id="ARBA00004123"/>
    </source>
</evidence>
<evidence type="ECO:0000313" key="15">
    <source>
        <dbReference type="Proteomes" id="UP000019374"/>
    </source>
</evidence>
<dbReference type="Gene3D" id="3.30.70.330">
    <property type="match status" value="1"/>
</dbReference>
<dbReference type="InterPro" id="IPR035979">
    <property type="entry name" value="RBD_domain_sf"/>
</dbReference>
<sequence length="536" mass="60548">MNPAAHVGELQINLQTRLVRLDSPRPPRLSNLLSPTREPTTASTSPSRPTPAMSVLVETSRPPPAMSVLVETSVGDIVIDLLVDHAPKLCENFLKLCKVKYYNFSPVHSVQKNFSFQTGDPLGPLSQHSDGGSSIWAHVSDDPSLRTFPAFFHPKLKHLERGTVSMATAPLVSDPDTRVAASQFIMTLGEDTDYLDGRAAIFGKVVEGFDALEKVNEAIVDDKGYPLIDIRIKHTVVLDDPFPDPPGLREPSSSPPPTEEQAKTIRIADEAALHADDGVEEEELERRRRDREARAQALTLEMMGDLPFAEVKPPENVLFVCKLNPVTTDDDLELIFGRFGKILSCEIIRDQKTGDSLQYAFIEYQDKSSCEGAYFKMQGVLIDDRRIHVDFSQSVSRLSDVWRKDANSKRKANASRGGWGGVQELEKRRQYRAQADRTTGNKYGMVYGQEEMKGRHERGGHDRRGDDQPQRGEERSWRSTNRAPSRSRSPPRRDRSNDRYHSRRDGERGDDRGDVDRRDGDRHYDRRRNDSYRSTR</sequence>
<dbReference type="Proteomes" id="UP000019374">
    <property type="component" value="Unassembled WGS sequence"/>
</dbReference>
<keyword evidence="8 10" id="KW-0539">Nucleus</keyword>
<dbReference type="OrthoDB" id="2083at2759"/>
<comment type="similarity">
    <text evidence="4 10">Belongs to the cyclophilin-type PPIase family. PPIL4 subfamily.</text>
</comment>
<dbReference type="AlphaFoldDB" id="T5AEQ7"/>
<feature type="domain" description="PPIase cyclophilin-type" evidence="12">
    <location>
        <begin position="71"/>
        <end position="237"/>
    </location>
</feature>
<dbReference type="InterPro" id="IPR029000">
    <property type="entry name" value="Cyclophilin-like_dom_sf"/>
</dbReference>
<dbReference type="CDD" id="cd12235">
    <property type="entry name" value="RRM_PPIL4"/>
    <property type="match status" value="1"/>
</dbReference>
<dbReference type="GO" id="GO:0003755">
    <property type="term" value="F:peptidyl-prolyl cis-trans isomerase activity"/>
    <property type="evidence" value="ECO:0007669"/>
    <property type="project" value="UniProtKB-UniRule"/>
</dbReference>
<keyword evidence="5 9" id="KW-0694">RNA-binding</keyword>
<dbReference type="FunFam" id="3.30.70.330:FF:000287">
    <property type="entry name" value="Peptidyl-prolyl cis-trans isomerase"/>
    <property type="match status" value="1"/>
</dbReference>
<dbReference type="InterPro" id="IPR035542">
    <property type="entry name" value="CRIP"/>
</dbReference>
<feature type="compositionally biased region" description="Low complexity" evidence="11">
    <location>
        <begin position="478"/>
        <end position="488"/>
    </location>
</feature>
<evidence type="ECO:0000256" key="1">
    <source>
        <dbReference type="ARBA" id="ARBA00000971"/>
    </source>
</evidence>
<evidence type="ECO:0000256" key="8">
    <source>
        <dbReference type="ARBA" id="ARBA00023242"/>
    </source>
</evidence>
<feature type="compositionally biased region" description="Pro residues" evidence="11">
    <location>
        <begin position="243"/>
        <end position="258"/>
    </location>
</feature>
<feature type="compositionally biased region" description="Basic and acidic residues" evidence="11">
    <location>
        <begin position="491"/>
        <end position="536"/>
    </location>
</feature>
<organism evidence="14 15">
    <name type="scientific">Ophiocordyceps sinensis (strain Co18 / CGMCC 3.14243)</name>
    <name type="common">Yarsagumba caterpillar fungus</name>
    <name type="synonym">Hirsutella sinensis</name>
    <dbReference type="NCBI Taxonomy" id="911162"/>
    <lineage>
        <taxon>Eukaryota</taxon>
        <taxon>Fungi</taxon>
        <taxon>Dikarya</taxon>
        <taxon>Ascomycota</taxon>
        <taxon>Pezizomycotina</taxon>
        <taxon>Sordariomycetes</taxon>
        <taxon>Hypocreomycetidae</taxon>
        <taxon>Hypocreales</taxon>
        <taxon>Ophiocordycipitaceae</taxon>
        <taxon>Ophiocordyceps</taxon>
    </lineage>
</organism>
<comment type="catalytic activity">
    <reaction evidence="1 10">
        <text>[protein]-peptidylproline (omega=180) = [protein]-peptidylproline (omega=0)</text>
        <dbReference type="Rhea" id="RHEA:16237"/>
        <dbReference type="Rhea" id="RHEA-COMP:10747"/>
        <dbReference type="Rhea" id="RHEA-COMP:10748"/>
        <dbReference type="ChEBI" id="CHEBI:83833"/>
        <dbReference type="ChEBI" id="CHEBI:83834"/>
        <dbReference type="EC" id="5.2.1.8"/>
    </reaction>
</comment>
<dbReference type="PANTHER" id="PTHR45843:SF1">
    <property type="entry name" value="PEPTIDYL-PROLYL CIS-TRANS ISOMERASE-LIKE 4"/>
    <property type="match status" value="1"/>
</dbReference>
<dbReference type="PROSITE" id="PS50072">
    <property type="entry name" value="CSA_PPIASE_2"/>
    <property type="match status" value="1"/>
</dbReference>
<dbReference type="GO" id="GO:0005634">
    <property type="term" value="C:nucleus"/>
    <property type="evidence" value="ECO:0007669"/>
    <property type="project" value="UniProtKB-SubCell"/>
</dbReference>
<dbReference type="PROSITE" id="PS50102">
    <property type="entry name" value="RRM"/>
    <property type="match status" value="1"/>
</dbReference>
<dbReference type="HOGENOM" id="CLU_018791_2_1_1"/>
<evidence type="ECO:0000313" key="14">
    <source>
        <dbReference type="EMBL" id="EQL00207.1"/>
    </source>
</evidence>
<dbReference type="Pfam" id="PF00160">
    <property type="entry name" value="Pro_isomerase"/>
    <property type="match status" value="1"/>
</dbReference>
<dbReference type="InterPro" id="IPR002130">
    <property type="entry name" value="Cyclophilin-type_PPIase_dom"/>
</dbReference>
<dbReference type="PANTHER" id="PTHR45843">
    <property type="entry name" value="PEPTIDYL-PROLYL CIS-TRANS ISOMERASE-LIKE 4"/>
    <property type="match status" value="1"/>
</dbReference>
<keyword evidence="6 10" id="KW-0697">Rotamase</keyword>
<evidence type="ECO:0000256" key="2">
    <source>
        <dbReference type="ARBA" id="ARBA00002388"/>
    </source>
</evidence>
<evidence type="ECO:0000256" key="5">
    <source>
        <dbReference type="ARBA" id="ARBA00022884"/>
    </source>
</evidence>
<proteinExistence type="inferred from homology"/>
<feature type="compositionally biased region" description="Basic and acidic residues" evidence="11">
    <location>
        <begin position="450"/>
        <end position="477"/>
    </location>
</feature>
<dbReference type="EMBL" id="KE652911">
    <property type="protein sequence ID" value="EQL00207.1"/>
    <property type="molecule type" value="Genomic_DNA"/>
</dbReference>
<dbReference type="FunFam" id="2.40.100.10:FF:000015">
    <property type="entry name" value="Peptidyl-prolyl cis-trans isomerase"/>
    <property type="match status" value="1"/>
</dbReference>
<dbReference type="PRINTS" id="PR00153">
    <property type="entry name" value="CSAPPISMRASE"/>
</dbReference>